<protein>
    <submittedName>
        <fullName evidence="1">Uncharacterized protein</fullName>
    </submittedName>
</protein>
<evidence type="ECO:0000313" key="2">
    <source>
        <dbReference type="Proteomes" id="UP000579605"/>
    </source>
</evidence>
<name>A0A852Z5J7_9ACTN</name>
<reference evidence="1 2" key="1">
    <citation type="submission" date="2020-07" db="EMBL/GenBank/DDBJ databases">
        <title>Sequencing the genomes of 1000 actinobacteria strains.</title>
        <authorList>
            <person name="Klenk H.-P."/>
        </authorList>
    </citation>
    <scope>NUCLEOTIDE SEQUENCE [LARGE SCALE GENOMIC DNA]</scope>
    <source>
        <strain evidence="1 2">DSM 18448</strain>
    </source>
</reference>
<dbReference type="Proteomes" id="UP000579605">
    <property type="component" value="Unassembled WGS sequence"/>
</dbReference>
<accession>A0A852Z5J7</accession>
<evidence type="ECO:0000313" key="1">
    <source>
        <dbReference type="EMBL" id="NYH88254.1"/>
    </source>
</evidence>
<dbReference type="AlphaFoldDB" id="A0A852Z5J7"/>
<keyword evidence="2" id="KW-1185">Reference proteome</keyword>
<dbReference type="EMBL" id="JACBZH010000001">
    <property type="protein sequence ID" value="NYH88254.1"/>
    <property type="molecule type" value="Genomic_DNA"/>
</dbReference>
<sequence length="103" mass="10750">MIRSWLLGELARPLAVRTGGLVRFVGIGWVVAIGRPAVRAGALAATVALVGAEVSQVLELAVRIRDEVMGLCLHGSVDLGRADIIGDVFTTSAIGGMVLLCHF</sequence>
<dbReference type="RefSeq" id="WP_179786186.1">
    <property type="nucleotide sequence ID" value="NZ_BAAARR010000004.1"/>
</dbReference>
<comment type="caution">
    <text evidence="1">The sequence shown here is derived from an EMBL/GenBank/DDBJ whole genome shotgun (WGS) entry which is preliminary data.</text>
</comment>
<gene>
    <name evidence="1" type="ORF">F4554_000892</name>
</gene>
<proteinExistence type="predicted"/>
<organism evidence="1 2">
    <name type="scientific">Actinopolymorpha rutila</name>
    <dbReference type="NCBI Taxonomy" id="446787"/>
    <lineage>
        <taxon>Bacteria</taxon>
        <taxon>Bacillati</taxon>
        <taxon>Actinomycetota</taxon>
        <taxon>Actinomycetes</taxon>
        <taxon>Propionibacteriales</taxon>
        <taxon>Actinopolymorphaceae</taxon>
        <taxon>Actinopolymorpha</taxon>
    </lineage>
</organism>